<evidence type="ECO:0000313" key="3">
    <source>
        <dbReference type="Proteomes" id="UP000765509"/>
    </source>
</evidence>
<keyword evidence="3" id="KW-1185">Reference proteome</keyword>
<dbReference type="Proteomes" id="UP000765509">
    <property type="component" value="Unassembled WGS sequence"/>
</dbReference>
<dbReference type="OrthoDB" id="2749819at2759"/>
<feature type="region of interest" description="Disordered" evidence="1">
    <location>
        <begin position="1"/>
        <end position="70"/>
    </location>
</feature>
<sequence length="152" mass="17972">MLETHATLRQKKERLDKQERQNKEDSQSKKSILPGTYHENEAEEELKIIVPTKDKDKHTTTKETFEGTEIKEKEHFEEEGDKLNKTMVQNETVEKEFIKDKKELKPKLTIENVIKKILEHKINLSLEEILSVSPTFINRLQGIYLEEKKDLK</sequence>
<evidence type="ECO:0000256" key="1">
    <source>
        <dbReference type="SAM" id="MobiDB-lite"/>
    </source>
</evidence>
<proteinExistence type="predicted"/>
<dbReference type="AlphaFoldDB" id="A0A9Q3IMF4"/>
<feature type="compositionally biased region" description="Basic and acidic residues" evidence="1">
    <location>
        <begin position="13"/>
        <end position="28"/>
    </location>
</feature>
<protein>
    <submittedName>
        <fullName evidence="2">Uncharacterized protein</fullName>
    </submittedName>
</protein>
<gene>
    <name evidence="2" type="ORF">O181_084194</name>
</gene>
<organism evidence="2 3">
    <name type="scientific">Austropuccinia psidii MF-1</name>
    <dbReference type="NCBI Taxonomy" id="1389203"/>
    <lineage>
        <taxon>Eukaryota</taxon>
        <taxon>Fungi</taxon>
        <taxon>Dikarya</taxon>
        <taxon>Basidiomycota</taxon>
        <taxon>Pucciniomycotina</taxon>
        <taxon>Pucciniomycetes</taxon>
        <taxon>Pucciniales</taxon>
        <taxon>Sphaerophragmiaceae</taxon>
        <taxon>Austropuccinia</taxon>
    </lineage>
</organism>
<accession>A0A9Q3IMF4</accession>
<name>A0A9Q3IMF4_9BASI</name>
<dbReference type="EMBL" id="AVOT02049307">
    <property type="protein sequence ID" value="MBW0544479.1"/>
    <property type="molecule type" value="Genomic_DNA"/>
</dbReference>
<feature type="compositionally biased region" description="Basic and acidic residues" evidence="1">
    <location>
        <begin position="52"/>
        <end position="70"/>
    </location>
</feature>
<reference evidence="2" key="1">
    <citation type="submission" date="2021-03" db="EMBL/GenBank/DDBJ databases">
        <title>Draft genome sequence of rust myrtle Austropuccinia psidii MF-1, a brazilian biotype.</title>
        <authorList>
            <person name="Quecine M.C."/>
            <person name="Pachon D.M.R."/>
            <person name="Bonatelli M.L."/>
            <person name="Correr F.H."/>
            <person name="Franceschini L.M."/>
            <person name="Leite T.F."/>
            <person name="Margarido G.R.A."/>
            <person name="Almeida C.A."/>
            <person name="Ferrarezi J.A."/>
            <person name="Labate C.A."/>
        </authorList>
    </citation>
    <scope>NUCLEOTIDE SEQUENCE</scope>
    <source>
        <strain evidence="2">MF-1</strain>
    </source>
</reference>
<comment type="caution">
    <text evidence="2">The sequence shown here is derived from an EMBL/GenBank/DDBJ whole genome shotgun (WGS) entry which is preliminary data.</text>
</comment>
<evidence type="ECO:0000313" key="2">
    <source>
        <dbReference type="EMBL" id="MBW0544479.1"/>
    </source>
</evidence>